<protein>
    <submittedName>
        <fullName evidence="1">Uncharacterized protein</fullName>
    </submittedName>
</protein>
<evidence type="ECO:0000313" key="1">
    <source>
        <dbReference type="EMBL" id="MEE2050295.1"/>
    </source>
</evidence>
<dbReference type="RefSeq" id="WP_330157520.1">
    <property type="nucleotide sequence ID" value="NZ_BAAAJA010000096.1"/>
</dbReference>
<reference evidence="1 2" key="1">
    <citation type="submission" date="2023-07" db="EMBL/GenBank/DDBJ databases">
        <authorList>
            <person name="Girao M."/>
            <person name="Carvalho M.F."/>
        </authorList>
    </citation>
    <scope>NUCLEOTIDE SEQUENCE [LARGE SCALE GENOMIC DNA]</scope>
    <source>
        <strain evidence="1 2">66/93</strain>
    </source>
</reference>
<proteinExistence type="predicted"/>
<dbReference type="Proteomes" id="UP001348641">
    <property type="component" value="Unassembled WGS sequence"/>
</dbReference>
<accession>A0ABU7KLY2</accession>
<organism evidence="1 2">
    <name type="scientific">Nocardiopsis tropica</name>
    <dbReference type="NCBI Taxonomy" id="109330"/>
    <lineage>
        <taxon>Bacteria</taxon>
        <taxon>Bacillati</taxon>
        <taxon>Actinomycetota</taxon>
        <taxon>Actinomycetes</taxon>
        <taxon>Streptosporangiales</taxon>
        <taxon>Nocardiopsidaceae</taxon>
        <taxon>Nocardiopsis</taxon>
    </lineage>
</organism>
<gene>
    <name evidence="1" type="ORF">Q8A49_07285</name>
</gene>
<sequence>MATHQTLQLYEWNDEEVSLSIVDPDSGAAYDLTGADLELILKADVDQADDDPATVILSTSTGEITTLDPVAGTALAMINRGYLSVAGDLVWRLDVVRAGTRRTAIYGPLRVTNL</sequence>
<evidence type="ECO:0000313" key="2">
    <source>
        <dbReference type="Proteomes" id="UP001348641"/>
    </source>
</evidence>
<name>A0ABU7KLY2_9ACTN</name>
<comment type="caution">
    <text evidence="1">The sequence shown here is derived from an EMBL/GenBank/DDBJ whole genome shotgun (WGS) entry which is preliminary data.</text>
</comment>
<dbReference type="EMBL" id="JAUUCC010000013">
    <property type="protein sequence ID" value="MEE2050295.1"/>
    <property type="molecule type" value="Genomic_DNA"/>
</dbReference>